<name>A0AAN6ETI9_EXODE</name>
<dbReference type="SUPFAM" id="SSF56801">
    <property type="entry name" value="Acetyl-CoA synthetase-like"/>
    <property type="match status" value="1"/>
</dbReference>
<dbReference type="InterPro" id="IPR045851">
    <property type="entry name" value="AMP-bd_C_sf"/>
</dbReference>
<dbReference type="InterPro" id="IPR000873">
    <property type="entry name" value="AMP-dep_synth/lig_dom"/>
</dbReference>
<dbReference type="GO" id="GO:0005324">
    <property type="term" value="F:long-chain fatty acid transmembrane transporter activity"/>
    <property type="evidence" value="ECO:0007669"/>
    <property type="project" value="TreeGrafter"/>
</dbReference>
<dbReference type="EMBL" id="JAJGCB010000013">
    <property type="protein sequence ID" value="KAJ8989620.1"/>
    <property type="molecule type" value="Genomic_DNA"/>
</dbReference>
<evidence type="ECO:0000259" key="3">
    <source>
        <dbReference type="Pfam" id="PF00501"/>
    </source>
</evidence>
<dbReference type="PROSITE" id="PS00455">
    <property type="entry name" value="AMP_BINDING"/>
    <property type="match status" value="1"/>
</dbReference>
<dbReference type="InterPro" id="IPR020845">
    <property type="entry name" value="AMP-binding_CS"/>
</dbReference>
<gene>
    <name evidence="4" type="ORF">HRR80_006342</name>
</gene>
<dbReference type="AlphaFoldDB" id="A0AAN6ETI9"/>
<dbReference type="PANTHER" id="PTHR43107:SF20">
    <property type="entry name" value="FATTY ACID TRANSPORTER_ACYL-COA SYNTHETASE (FAT1), PUTATIVE (AFU_ORTHOLOGUE AFUA_2G11360)-RELATED"/>
    <property type="match status" value="1"/>
</dbReference>
<keyword evidence="2" id="KW-0436">Ligase</keyword>
<evidence type="ECO:0000313" key="5">
    <source>
        <dbReference type="Proteomes" id="UP001161757"/>
    </source>
</evidence>
<dbReference type="GO" id="GO:0044539">
    <property type="term" value="P:long-chain fatty acid import into cell"/>
    <property type="evidence" value="ECO:0007669"/>
    <property type="project" value="TreeGrafter"/>
</dbReference>
<evidence type="ECO:0000313" key="4">
    <source>
        <dbReference type="EMBL" id="KAJ8989620.1"/>
    </source>
</evidence>
<dbReference type="Pfam" id="PF00501">
    <property type="entry name" value="AMP-binding"/>
    <property type="match status" value="1"/>
</dbReference>
<dbReference type="InterPro" id="IPR042099">
    <property type="entry name" value="ANL_N_sf"/>
</dbReference>
<dbReference type="Proteomes" id="UP001161757">
    <property type="component" value="Unassembled WGS sequence"/>
</dbReference>
<dbReference type="GO" id="GO:0005777">
    <property type="term" value="C:peroxisome"/>
    <property type="evidence" value="ECO:0007669"/>
    <property type="project" value="TreeGrafter"/>
</dbReference>
<protein>
    <recommendedName>
        <fullName evidence="3">AMP-dependent synthetase/ligase domain-containing protein</fullName>
    </recommendedName>
</protein>
<dbReference type="GO" id="GO:0004467">
    <property type="term" value="F:long-chain fatty acid-CoA ligase activity"/>
    <property type="evidence" value="ECO:0007669"/>
    <property type="project" value="TreeGrafter"/>
</dbReference>
<comment type="caution">
    <text evidence="4">The sequence shown here is derived from an EMBL/GenBank/DDBJ whole genome shotgun (WGS) entry which is preliminary data.</text>
</comment>
<dbReference type="GO" id="GO:0009898">
    <property type="term" value="C:cytoplasmic side of plasma membrane"/>
    <property type="evidence" value="ECO:0007669"/>
    <property type="project" value="TreeGrafter"/>
</dbReference>
<dbReference type="Gene3D" id="3.30.300.30">
    <property type="match status" value="1"/>
</dbReference>
<dbReference type="PANTHER" id="PTHR43107">
    <property type="entry name" value="LONG-CHAIN FATTY ACID TRANSPORT PROTEIN"/>
    <property type="match status" value="1"/>
</dbReference>
<evidence type="ECO:0000256" key="2">
    <source>
        <dbReference type="ARBA" id="ARBA00022598"/>
    </source>
</evidence>
<dbReference type="Gene3D" id="3.40.50.12780">
    <property type="entry name" value="N-terminal domain of ligase-like"/>
    <property type="match status" value="1"/>
</dbReference>
<dbReference type="GO" id="GO:0005811">
    <property type="term" value="C:lipid droplet"/>
    <property type="evidence" value="ECO:0007669"/>
    <property type="project" value="TreeGrafter"/>
</dbReference>
<proteinExistence type="inferred from homology"/>
<sequence>MATVAATAAAAAAGLFYADRKLGVSRDISQYRLEQSFAKRFPEFVGKLGPQSPHLYRMLELADPTAEAIWFEGRSWNYRAMKQQVDELAVGLHETLQVKNGDIVAVFMTNSPEMVFTVYALTRLGAAPALINNALRDETLLHCVRLPSSKLILTTPDLAVHAATAAKLLDNQGVVKTVSLNLGSFRPTTVLHEDSNNNNILDFPLPDHTRPQPPVLPPIPPKSLSSVAALIYTSGTTGKPKACRVKNALICGVSLRTSIDDTDPQKYLANLRIYSCMPIFHGTTFFTGLCYSVANNGCFCVGRRFSARNYWREVHESRATRILYVGELCRFLLATPATRYDRDHMVLVAAGNGLQKDVWVAFQERFRVDEVREFYRSTEGLVKFDNIHRRGRPGAGKVGYLGVLRKKFLEKYQFIVKFDYESEMPLRDPKTGFCQVADRGEPGEAIARIHNLDTYTDYHANKGATEQKLLRNVFAPGDLWQRSGDLLVQEPDGWVKFVDRIGDTYRWMGENVSAGEVRALISELPGVRDVVVVGRRLDRYDGQVGTALVVLDTSGTSTGEKTAQVSSADAKTEQQVDAEEKGLVAVTSGDGDKEAKFMASLYKALRAKGLPRYAIPRLVMVRTDGLIDVGDTFKHAKMVVKNIDWAGKSSSTGNGGNRYYLNLEEERFKPLDQGAWASIELGRAKL</sequence>
<feature type="domain" description="AMP-dependent synthetase/ligase" evidence="3">
    <location>
        <begin position="64"/>
        <end position="386"/>
    </location>
</feature>
<comment type="similarity">
    <text evidence="1">Belongs to the ATP-dependent AMP-binding enzyme family.</text>
</comment>
<evidence type="ECO:0000256" key="1">
    <source>
        <dbReference type="ARBA" id="ARBA00006432"/>
    </source>
</evidence>
<accession>A0AAN6ETI9</accession>
<organism evidence="4 5">
    <name type="scientific">Exophiala dermatitidis</name>
    <name type="common">Black yeast-like fungus</name>
    <name type="synonym">Wangiella dermatitidis</name>
    <dbReference type="NCBI Taxonomy" id="5970"/>
    <lineage>
        <taxon>Eukaryota</taxon>
        <taxon>Fungi</taxon>
        <taxon>Dikarya</taxon>
        <taxon>Ascomycota</taxon>
        <taxon>Pezizomycotina</taxon>
        <taxon>Eurotiomycetes</taxon>
        <taxon>Chaetothyriomycetidae</taxon>
        <taxon>Chaetothyriales</taxon>
        <taxon>Herpotrichiellaceae</taxon>
        <taxon>Exophiala</taxon>
    </lineage>
</organism>
<reference evidence="4" key="1">
    <citation type="submission" date="2023-01" db="EMBL/GenBank/DDBJ databases">
        <title>Exophiala dermititidis isolated from Cystic Fibrosis Patient.</title>
        <authorList>
            <person name="Kurbessoian T."/>
            <person name="Crocker A."/>
            <person name="Murante D."/>
            <person name="Hogan D.A."/>
            <person name="Stajich J.E."/>
        </authorList>
    </citation>
    <scope>NUCLEOTIDE SEQUENCE</scope>
    <source>
        <strain evidence="4">Ex8</strain>
    </source>
</reference>